<evidence type="ECO:0000313" key="5">
    <source>
        <dbReference type="EMBL" id="KIM69038.1"/>
    </source>
</evidence>
<dbReference type="GO" id="GO:0005763">
    <property type="term" value="C:mitochondrial small ribosomal subunit"/>
    <property type="evidence" value="ECO:0007669"/>
    <property type="project" value="TreeGrafter"/>
</dbReference>
<proteinExistence type="inferred from homology"/>
<dbReference type="Gene3D" id="3.30.230.10">
    <property type="match status" value="1"/>
</dbReference>
<dbReference type="Proteomes" id="UP000053989">
    <property type="component" value="Unassembled WGS sequence"/>
</dbReference>
<evidence type="ECO:0000313" key="6">
    <source>
        <dbReference type="Proteomes" id="UP000053989"/>
    </source>
</evidence>
<keyword evidence="3" id="KW-0687">Ribonucleoprotein</keyword>
<dbReference type="InParanoid" id="A0A0C3A5T4"/>
<feature type="compositionally biased region" description="Low complexity" evidence="4">
    <location>
        <begin position="1"/>
        <end position="25"/>
    </location>
</feature>
<dbReference type="GO" id="GO:0003735">
    <property type="term" value="F:structural constituent of ribosome"/>
    <property type="evidence" value="ECO:0007669"/>
    <property type="project" value="InterPro"/>
</dbReference>
<dbReference type="HOGENOM" id="CLU_036531_1_0_1"/>
<gene>
    <name evidence="5" type="ORF">SCLCIDRAFT_103906</name>
</gene>
<evidence type="ECO:0000256" key="4">
    <source>
        <dbReference type="SAM" id="MobiDB-lite"/>
    </source>
</evidence>
<dbReference type="STRING" id="1036808.A0A0C3A5T4"/>
<evidence type="ECO:0000256" key="2">
    <source>
        <dbReference type="ARBA" id="ARBA00022980"/>
    </source>
</evidence>
<feature type="compositionally biased region" description="Polar residues" evidence="4">
    <location>
        <begin position="237"/>
        <end position="253"/>
    </location>
</feature>
<dbReference type="InterPro" id="IPR020568">
    <property type="entry name" value="Ribosomal_Su5_D2-typ_SF"/>
</dbReference>
<dbReference type="Pfam" id="PF00380">
    <property type="entry name" value="Ribosomal_S9"/>
    <property type="match status" value="1"/>
</dbReference>
<sequence length="364" mass="39911">MLATKTTRILRPSLSTSRSLSTTTTVPPPNSRFIPPASLGSINNESLNSEEIDDEGVGHRSRWPSSERGLPLPPSPAFYTTRPLYYDSLVQLQAALSLARRALRAQHLLPLPPFALRALPPAQPAWANKSEMGLILEAPLTARMYKRVVSLLKELEQCERIARIAGVSDLETALTDITGNFESKKGIQARDTRIRAREVKNKGPLDKYGRSYTVGRRKTSAARVWMIEVQKPKDSPTESTAKSTSILASSTANVPPPPTSTVLINSVPISTYFPLPADRERVLRPLKLTGQLGAFNVFALVRGGGVSGQSGAIALAVAKGCVAHIPELEPILKKAKLMRRDPRMVERKKTGLAKARKQYAWVKR</sequence>
<evidence type="ECO:0008006" key="7">
    <source>
        <dbReference type="Google" id="ProtNLM"/>
    </source>
</evidence>
<feature type="region of interest" description="Disordered" evidence="4">
    <location>
        <begin position="232"/>
        <end position="253"/>
    </location>
</feature>
<organism evidence="5 6">
    <name type="scientific">Scleroderma citrinum Foug A</name>
    <dbReference type="NCBI Taxonomy" id="1036808"/>
    <lineage>
        <taxon>Eukaryota</taxon>
        <taxon>Fungi</taxon>
        <taxon>Dikarya</taxon>
        <taxon>Basidiomycota</taxon>
        <taxon>Agaricomycotina</taxon>
        <taxon>Agaricomycetes</taxon>
        <taxon>Agaricomycetidae</taxon>
        <taxon>Boletales</taxon>
        <taxon>Sclerodermatineae</taxon>
        <taxon>Sclerodermataceae</taxon>
        <taxon>Scleroderma</taxon>
    </lineage>
</organism>
<reference evidence="5 6" key="1">
    <citation type="submission" date="2014-04" db="EMBL/GenBank/DDBJ databases">
        <authorList>
            <consortium name="DOE Joint Genome Institute"/>
            <person name="Kuo A."/>
            <person name="Kohler A."/>
            <person name="Nagy L.G."/>
            <person name="Floudas D."/>
            <person name="Copeland A."/>
            <person name="Barry K.W."/>
            <person name="Cichocki N."/>
            <person name="Veneault-Fourrey C."/>
            <person name="LaButti K."/>
            <person name="Lindquist E.A."/>
            <person name="Lipzen A."/>
            <person name="Lundell T."/>
            <person name="Morin E."/>
            <person name="Murat C."/>
            <person name="Sun H."/>
            <person name="Tunlid A."/>
            <person name="Henrissat B."/>
            <person name="Grigoriev I.V."/>
            <person name="Hibbett D.S."/>
            <person name="Martin F."/>
            <person name="Nordberg H.P."/>
            <person name="Cantor M.N."/>
            <person name="Hua S.X."/>
        </authorList>
    </citation>
    <scope>NUCLEOTIDE SEQUENCE [LARGE SCALE GENOMIC DNA]</scope>
    <source>
        <strain evidence="5 6">Foug A</strain>
    </source>
</reference>
<dbReference type="PANTHER" id="PTHR21569">
    <property type="entry name" value="RIBOSOMAL PROTEIN S9"/>
    <property type="match status" value="1"/>
</dbReference>
<protein>
    <recommendedName>
        <fullName evidence="7">Ribosomal protein S5 domain 2-like protein</fullName>
    </recommendedName>
</protein>
<accession>A0A0C3A5T4</accession>
<name>A0A0C3A5T4_9AGAM</name>
<dbReference type="InterPro" id="IPR000754">
    <property type="entry name" value="Ribosomal_uS9"/>
</dbReference>
<dbReference type="GO" id="GO:0006412">
    <property type="term" value="P:translation"/>
    <property type="evidence" value="ECO:0007669"/>
    <property type="project" value="InterPro"/>
</dbReference>
<dbReference type="GO" id="GO:0003723">
    <property type="term" value="F:RNA binding"/>
    <property type="evidence" value="ECO:0007669"/>
    <property type="project" value="TreeGrafter"/>
</dbReference>
<dbReference type="AlphaFoldDB" id="A0A0C3A5T4"/>
<keyword evidence="2" id="KW-0689">Ribosomal protein</keyword>
<dbReference type="EMBL" id="KN822007">
    <property type="protein sequence ID" value="KIM69038.1"/>
    <property type="molecule type" value="Genomic_DNA"/>
</dbReference>
<comment type="similarity">
    <text evidence="1">Belongs to the universal ribosomal protein uS9 family.</text>
</comment>
<evidence type="ECO:0000256" key="3">
    <source>
        <dbReference type="ARBA" id="ARBA00023274"/>
    </source>
</evidence>
<feature type="region of interest" description="Disordered" evidence="4">
    <location>
        <begin position="1"/>
        <end position="69"/>
    </location>
</feature>
<dbReference type="FunCoup" id="A0A0C3A5T4">
    <property type="interactions" value="177"/>
</dbReference>
<evidence type="ECO:0000256" key="1">
    <source>
        <dbReference type="ARBA" id="ARBA00005251"/>
    </source>
</evidence>
<dbReference type="InterPro" id="IPR014721">
    <property type="entry name" value="Ribsml_uS5_D2-typ_fold_subgr"/>
</dbReference>
<dbReference type="OrthoDB" id="10254627at2759"/>
<keyword evidence="6" id="KW-1185">Reference proteome</keyword>
<dbReference type="SUPFAM" id="SSF54211">
    <property type="entry name" value="Ribosomal protein S5 domain 2-like"/>
    <property type="match status" value="1"/>
</dbReference>
<dbReference type="PANTHER" id="PTHR21569:SF1">
    <property type="entry name" value="SMALL RIBOSOMAL SUBUNIT PROTEIN US9M"/>
    <property type="match status" value="1"/>
</dbReference>
<reference evidence="6" key="2">
    <citation type="submission" date="2015-01" db="EMBL/GenBank/DDBJ databases">
        <title>Evolutionary Origins and Diversification of the Mycorrhizal Mutualists.</title>
        <authorList>
            <consortium name="DOE Joint Genome Institute"/>
            <consortium name="Mycorrhizal Genomics Consortium"/>
            <person name="Kohler A."/>
            <person name="Kuo A."/>
            <person name="Nagy L.G."/>
            <person name="Floudas D."/>
            <person name="Copeland A."/>
            <person name="Barry K.W."/>
            <person name="Cichocki N."/>
            <person name="Veneault-Fourrey C."/>
            <person name="LaButti K."/>
            <person name="Lindquist E.A."/>
            <person name="Lipzen A."/>
            <person name="Lundell T."/>
            <person name="Morin E."/>
            <person name="Murat C."/>
            <person name="Riley R."/>
            <person name="Ohm R."/>
            <person name="Sun H."/>
            <person name="Tunlid A."/>
            <person name="Henrissat B."/>
            <person name="Grigoriev I.V."/>
            <person name="Hibbett D.S."/>
            <person name="Martin F."/>
        </authorList>
    </citation>
    <scope>NUCLEOTIDE SEQUENCE [LARGE SCALE GENOMIC DNA]</scope>
    <source>
        <strain evidence="6">Foug A</strain>
    </source>
</reference>